<gene>
    <name evidence="2" type="ORF">LSAT_V11C800413270</name>
</gene>
<keyword evidence="1" id="KW-0812">Transmembrane</keyword>
<keyword evidence="1" id="KW-1133">Transmembrane helix</keyword>
<protein>
    <submittedName>
        <fullName evidence="2">Uncharacterized protein</fullName>
    </submittedName>
</protein>
<reference evidence="2 3" key="1">
    <citation type="journal article" date="2017" name="Nat. Commun.">
        <title>Genome assembly with in vitro proximity ligation data and whole-genome triplication in lettuce.</title>
        <authorList>
            <person name="Reyes-Chin-Wo S."/>
            <person name="Wang Z."/>
            <person name="Yang X."/>
            <person name="Kozik A."/>
            <person name="Arikit S."/>
            <person name="Song C."/>
            <person name="Xia L."/>
            <person name="Froenicke L."/>
            <person name="Lavelle D.O."/>
            <person name="Truco M.J."/>
            <person name="Xia R."/>
            <person name="Zhu S."/>
            <person name="Xu C."/>
            <person name="Xu H."/>
            <person name="Xu X."/>
            <person name="Cox K."/>
            <person name="Korf I."/>
            <person name="Meyers B.C."/>
            <person name="Michelmore R.W."/>
        </authorList>
    </citation>
    <scope>NUCLEOTIDE SEQUENCE [LARGE SCALE GENOMIC DNA]</scope>
    <source>
        <strain evidence="3">cv. Salinas</strain>
        <tissue evidence="2">Seedlings</tissue>
    </source>
</reference>
<proteinExistence type="predicted"/>
<sequence>MLLHILFGAFINPLKMGARLLHDLPAAPPFSLNETASLEEPKLLASVFYRRSASSLPLFLHRPTRFLVVDFFLICLLMFCNLIMIDEKRSARNV</sequence>
<name>A0A9R1ULR4_LACSA</name>
<evidence type="ECO:0000313" key="3">
    <source>
        <dbReference type="Proteomes" id="UP000235145"/>
    </source>
</evidence>
<feature type="transmembrane region" description="Helical" evidence="1">
    <location>
        <begin position="66"/>
        <end position="85"/>
    </location>
</feature>
<dbReference type="EMBL" id="NBSK02000008">
    <property type="protein sequence ID" value="KAJ0189706.1"/>
    <property type="molecule type" value="Genomic_DNA"/>
</dbReference>
<comment type="caution">
    <text evidence="2">The sequence shown here is derived from an EMBL/GenBank/DDBJ whole genome shotgun (WGS) entry which is preliminary data.</text>
</comment>
<organism evidence="2 3">
    <name type="scientific">Lactuca sativa</name>
    <name type="common">Garden lettuce</name>
    <dbReference type="NCBI Taxonomy" id="4236"/>
    <lineage>
        <taxon>Eukaryota</taxon>
        <taxon>Viridiplantae</taxon>
        <taxon>Streptophyta</taxon>
        <taxon>Embryophyta</taxon>
        <taxon>Tracheophyta</taxon>
        <taxon>Spermatophyta</taxon>
        <taxon>Magnoliopsida</taxon>
        <taxon>eudicotyledons</taxon>
        <taxon>Gunneridae</taxon>
        <taxon>Pentapetalae</taxon>
        <taxon>asterids</taxon>
        <taxon>campanulids</taxon>
        <taxon>Asterales</taxon>
        <taxon>Asteraceae</taxon>
        <taxon>Cichorioideae</taxon>
        <taxon>Cichorieae</taxon>
        <taxon>Lactucinae</taxon>
        <taxon>Lactuca</taxon>
    </lineage>
</organism>
<accession>A0A9R1ULR4</accession>
<evidence type="ECO:0000256" key="1">
    <source>
        <dbReference type="SAM" id="Phobius"/>
    </source>
</evidence>
<dbReference type="AlphaFoldDB" id="A0A9R1ULR4"/>
<keyword evidence="1" id="KW-0472">Membrane</keyword>
<keyword evidence="3" id="KW-1185">Reference proteome</keyword>
<evidence type="ECO:0000313" key="2">
    <source>
        <dbReference type="EMBL" id="KAJ0189706.1"/>
    </source>
</evidence>
<dbReference type="Proteomes" id="UP000235145">
    <property type="component" value="Unassembled WGS sequence"/>
</dbReference>